<comment type="subcellular location">
    <subcellularLocation>
        <location evidence="1">Membrane</location>
        <topology evidence="1">Single-pass type IV membrane protein</topology>
    </subcellularLocation>
</comment>
<keyword evidence="5 6" id="KW-0472">Membrane</keyword>
<evidence type="ECO:0000256" key="6">
    <source>
        <dbReference type="SAM" id="Phobius"/>
    </source>
</evidence>
<dbReference type="EMBL" id="CAMXCT030003344">
    <property type="protein sequence ID" value="CAL4791291.1"/>
    <property type="molecule type" value="Genomic_DNA"/>
</dbReference>
<dbReference type="PROSITE" id="PS50202">
    <property type="entry name" value="MSP"/>
    <property type="match status" value="1"/>
</dbReference>
<evidence type="ECO:0000256" key="1">
    <source>
        <dbReference type="ARBA" id="ARBA00004211"/>
    </source>
</evidence>
<gene>
    <name evidence="9" type="ORF">C1SCF055_LOCUS29798</name>
</gene>
<dbReference type="GO" id="GO:0005789">
    <property type="term" value="C:endoplasmic reticulum membrane"/>
    <property type="evidence" value="ECO:0007669"/>
    <property type="project" value="InterPro"/>
</dbReference>
<feature type="signal peptide" evidence="7">
    <location>
        <begin position="1"/>
        <end position="24"/>
    </location>
</feature>
<reference evidence="9" key="1">
    <citation type="submission" date="2022-10" db="EMBL/GenBank/DDBJ databases">
        <authorList>
            <person name="Chen Y."/>
            <person name="Dougan E. K."/>
            <person name="Chan C."/>
            <person name="Rhodes N."/>
            <person name="Thang M."/>
        </authorList>
    </citation>
    <scope>NUCLEOTIDE SEQUENCE</scope>
</reference>
<feature type="domain" description="MSP" evidence="8">
    <location>
        <begin position="35"/>
        <end position="149"/>
    </location>
</feature>
<keyword evidence="7" id="KW-0732">Signal</keyword>
<reference evidence="10 11" key="2">
    <citation type="submission" date="2024-05" db="EMBL/GenBank/DDBJ databases">
        <authorList>
            <person name="Chen Y."/>
            <person name="Shah S."/>
            <person name="Dougan E. K."/>
            <person name="Thang M."/>
            <person name="Chan C."/>
        </authorList>
    </citation>
    <scope>NUCLEOTIDE SEQUENCE [LARGE SCALE GENOMIC DNA]</scope>
</reference>
<keyword evidence="11" id="KW-1185">Reference proteome</keyword>
<evidence type="ECO:0000256" key="7">
    <source>
        <dbReference type="SAM" id="SignalP"/>
    </source>
</evidence>
<dbReference type="GO" id="GO:0090158">
    <property type="term" value="P:endoplasmic reticulum membrane organization"/>
    <property type="evidence" value="ECO:0007669"/>
    <property type="project" value="TreeGrafter"/>
</dbReference>
<dbReference type="InterPro" id="IPR008962">
    <property type="entry name" value="PapD-like_sf"/>
</dbReference>
<proteinExistence type="inferred from homology"/>
<organism evidence="9">
    <name type="scientific">Cladocopium goreaui</name>
    <dbReference type="NCBI Taxonomy" id="2562237"/>
    <lineage>
        <taxon>Eukaryota</taxon>
        <taxon>Sar</taxon>
        <taxon>Alveolata</taxon>
        <taxon>Dinophyceae</taxon>
        <taxon>Suessiales</taxon>
        <taxon>Symbiodiniaceae</taxon>
        <taxon>Cladocopium</taxon>
    </lineage>
</organism>
<dbReference type="GO" id="GO:0005886">
    <property type="term" value="C:plasma membrane"/>
    <property type="evidence" value="ECO:0007669"/>
    <property type="project" value="TreeGrafter"/>
</dbReference>
<dbReference type="SUPFAM" id="SSF49354">
    <property type="entry name" value="PapD-like"/>
    <property type="match status" value="1"/>
</dbReference>
<comment type="similarity">
    <text evidence="2">Belongs to the VAMP-associated protein (VAP) (TC 9.B.17) family.</text>
</comment>
<dbReference type="PANTHER" id="PTHR10809:SF6">
    <property type="entry name" value="AT11025P-RELATED"/>
    <property type="match status" value="1"/>
</dbReference>
<evidence type="ECO:0000313" key="10">
    <source>
        <dbReference type="EMBL" id="CAL4791291.1"/>
    </source>
</evidence>
<dbReference type="EMBL" id="CAMXCT010003344">
    <property type="protein sequence ID" value="CAI4003979.1"/>
    <property type="molecule type" value="Genomic_DNA"/>
</dbReference>
<keyword evidence="4 6" id="KW-1133">Transmembrane helix</keyword>
<dbReference type="Proteomes" id="UP001152797">
    <property type="component" value="Unassembled WGS sequence"/>
</dbReference>
<evidence type="ECO:0000259" key="8">
    <source>
        <dbReference type="PROSITE" id="PS50202"/>
    </source>
</evidence>
<dbReference type="Gene3D" id="2.60.40.10">
    <property type="entry name" value="Immunoglobulins"/>
    <property type="match status" value="1"/>
</dbReference>
<dbReference type="OrthoDB" id="264603at2759"/>
<comment type="caution">
    <text evidence="9">The sequence shown here is derived from an EMBL/GenBank/DDBJ whole genome shotgun (WGS) entry which is preliminary data.</text>
</comment>
<feature type="chain" id="PRO_5043271079" evidence="7">
    <location>
        <begin position="25"/>
        <end position="249"/>
    </location>
</feature>
<keyword evidence="3 6" id="KW-0812">Transmembrane</keyword>
<evidence type="ECO:0000313" key="9">
    <source>
        <dbReference type="EMBL" id="CAI4003979.1"/>
    </source>
</evidence>
<dbReference type="InterPro" id="IPR013783">
    <property type="entry name" value="Ig-like_fold"/>
</dbReference>
<dbReference type="AlphaFoldDB" id="A0A9P1D536"/>
<evidence type="ECO:0000256" key="3">
    <source>
        <dbReference type="ARBA" id="ARBA00022692"/>
    </source>
</evidence>
<sequence>MRRFGSAIVLYVFYLGGRLSPVRGVSPPGDMPMNLLDLEPATTLHFCKTPTNTSPNRKLMLSNKTSGYVAFKVKTTAPRSYLVRPSAATLGPHCKEEVTIILQPPGEGQNHRFLVQAVQVTSSQAVSREQWSEFKKEQIEEQRLNVVLEEFETEPAATHENFFSGSGPVTDASRVPGGEAPADLQVKYDELVQYTLMLEKQKKKLEAEIEELKGSKPLSSSESGGYNLFHILLVALISFLLSYAAKFIG</sequence>
<evidence type="ECO:0000313" key="11">
    <source>
        <dbReference type="Proteomes" id="UP001152797"/>
    </source>
</evidence>
<dbReference type="InterPro" id="IPR000535">
    <property type="entry name" value="MSP_dom"/>
</dbReference>
<evidence type="ECO:0000256" key="5">
    <source>
        <dbReference type="ARBA" id="ARBA00023136"/>
    </source>
</evidence>
<protein>
    <submittedName>
        <fullName evidence="10">Vesicle-associated membrane protein-associated protein A</fullName>
    </submittedName>
</protein>
<accession>A0A9P1D536</accession>
<dbReference type="EMBL" id="CAMXCT020003344">
    <property type="protein sequence ID" value="CAL1157354.1"/>
    <property type="molecule type" value="Genomic_DNA"/>
</dbReference>
<evidence type="ECO:0000256" key="2">
    <source>
        <dbReference type="ARBA" id="ARBA00008932"/>
    </source>
</evidence>
<dbReference type="GO" id="GO:0061817">
    <property type="term" value="P:endoplasmic reticulum-plasma membrane tethering"/>
    <property type="evidence" value="ECO:0007669"/>
    <property type="project" value="TreeGrafter"/>
</dbReference>
<dbReference type="Pfam" id="PF00635">
    <property type="entry name" value="Motile_Sperm"/>
    <property type="match status" value="1"/>
</dbReference>
<dbReference type="PANTHER" id="PTHR10809">
    <property type="entry name" value="VESICLE-ASSOCIATED MEMBRANE PROTEIN-ASSOCIATED PROTEIN"/>
    <property type="match status" value="1"/>
</dbReference>
<name>A0A9P1D536_9DINO</name>
<dbReference type="InterPro" id="IPR016763">
    <property type="entry name" value="VAP"/>
</dbReference>
<evidence type="ECO:0000256" key="4">
    <source>
        <dbReference type="ARBA" id="ARBA00022989"/>
    </source>
</evidence>
<feature type="transmembrane region" description="Helical" evidence="6">
    <location>
        <begin position="225"/>
        <end position="245"/>
    </location>
</feature>